<dbReference type="InterPro" id="IPR019752">
    <property type="entry name" value="Pyrv/ketoisovalerate_OxRed_cat"/>
</dbReference>
<feature type="domain" description="Pyruvate/ketoisovalerate oxidoreductase catalytic" evidence="2">
    <location>
        <begin position="14"/>
        <end position="175"/>
    </location>
</feature>
<dbReference type="InterPro" id="IPR029061">
    <property type="entry name" value="THDP-binding"/>
</dbReference>
<dbReference type="EMBL" id="JAOQIO010000094">
    <property type="protein sequence ID" value="MCU6795415.1"/>
    <property type="molecule type" value="Genomic_DNA"/>
</dbReference>
<dbReference type="SUPFAM" id="SSF52922">
    <property type="entry name" value="TK C-terminal domain-like"/>
    <property type="match status" value="1"/>
</dbReference>
<dbReference type="InterPro" id="IPR002880">
    <property type="entry name" value="Pyrv_Fd/Flavodoxin_OxRdtase_N"/>
</dbReference>
<gene>
    <name evidence="5" type="ORF">OB236_25205</name>
</gene>
<dbReference type="CDD" id="cd07034">
    <property type="entry name" value="TPP_PYR_PFOR_IOR-alpha_like"/>
    <property type="match status" value="1"/>
</dbReference>
<dbReference type="InterPro" id="IPR002869">
    <property type="entry name" value="Pyrv_flavodox_OxRed_cen"/>
</dbReference>
<dbReference type="InterPro" id="IPR033412">
    <property type="entry name" value="PFOR_II"/>
</dbReference>
<dbReference type="Proteomes" id="UP001652445">
    <property type="component" value="Unassembled WGS sequence"/>
</dbReference>
<evidence type="ECO:0000313" key="5">
    <source>
        <dbReference type="EMBL" id="MCU6795415.1"/>
    </source>
</evidence>
<dbReference type="InterPro" id="IPR022367">
    <property type="entry name" value="2-oxoacid/accept_OxRdtase_asu"/>
</dbReference>
<dbReference type="Gene3D" id="3.40.920.10">
    <property type="entry name" value="Pyruvate-ferredoxin oxidoreductase, PFOR, domain III"/>
    <property type="match status" value="1"/>
</dbReference>
<keyword evidence="6" id="KW-1185">Reference proteome</keyword>
<evidence type="ECO:0000256" key="1">
    <source>
        <dbReference type="ARBA" id="ARBA00023002"/>
    </source>
</evidence>
<proteinExistence type="predicted"/>
<evidence type="ECO:0000259" key="4">
    <source>
        <dbReference type="Pfam" id="PF17147"/>
    </source>
</evidence>
<organism evidence="5 6">
    <name type="scientific">Paenibacillus baimaensis</name>
    <dbReference type="NCBI Taxonomy" id="2982185"/>
    <lineage>
        <taxon>Bacteria</taxon>
        <taxon>Bacillati</taxon>
        <taxon>Bacillota</taxon>
        <taxon>Bacilli</taxon>
        <taxon>Bacillales</taxon>
        <taxon>Paenibacillaceae</taxon>
        <taxon>Paenibacillus</taxon>
    </lineage>
</organism>
<dbReference type="Pfam" id="PF01855">
    <property type="entry name" value="POR_N"/>
    <property type="match status" value="1"/>
</dbReference>
<dbReference type="RefSeq" id="WP_262686359.1">
    <property type="nucleotide sequence ID" value="NZ_JAOQIO010000094.1"/>
</dbReference>
<dbReference type="Gene3D" id="3.40.50.970">
    <property type="match status" value="1"/>
</dbReference>
<dbReference type="PANTHER" id="PTHR32154">
    <property type="entry name" value="PYRUVATE-FLAVODOXIN OXIDOREDUCTASE-RELATED"/>
    <property type="match status" value="1"/>
</dbReference>
<dbReference type="Pfam" id="PF17147">
    <property type="entry name" value="PFOR_II"/>
    <property type="match status" value="1"/>
</dbReference>
<dbReference type="NCBIfam" id="TIGR03710">
    <property type="entry name" value="OAFO_sf"/>
    <property type="match status" value="1"/>
</dbReference>
<sequence length="583" mass="63883">MISQLSWKIGGQQGEGVESTDKIFSTALNRLGYYLYGYRHFSSRIKGGHTNNKIRISTKPIRAISDDLDILVAFDQETIDLNAFELRDNGVIVADAKFNPVVPEGVKARLFPVPITAIAEDLGTSLFKNMAASGASWALLGLPLEVFNKAVEEEFGRKGAAVVEKNIEAVRKAAEFILEQNGGPMLEFQLEPADGKQKLFMIGNDAIGLGALTGGCRFMPAYPITPASEIMEYLIKTLPKFGGTVIQTEDEIAAVTMAIGGNYAGVRTMTASAGPGLSLMMEAIGLAGMTETPVVIVDTQRGGPSTGLPTKQEQSDLYAMIYGTHGEIPKIVLSPSSIEECFYDTIEAFNLAEIYQCPVILLTDLQLSLGKQSCELLDFNRVKIERGRLMTGELSPTEVNKLFKRYEFAEDGISPRVVPGQKYGIHHVTGVEHDQEGRPSESTENRKSMMDKRMDKLKHVKVTNPILVDAPHEEPDVLIIGMGSTGGTIDEARGRLTEKGIATNHVTVRLMHPFPAEELRPYMEKAKTVVVLENNATGQLASLIKLNVGYADKIKNLLKYNGNPFLPAEITTFCQELNLVWQR</sequence>
<evidence type="ECO:0000313" key="6">
    <source>
        <dbReference type="Proteomes" id="UP001652445"/>
    </source>
</evidence>
<keyword evidence="1" id="KW-0560">Oxidoreductase</keyword>
<evidence type="ECO:0000259" key="2">
    <source>
        <dbReference type="Pfam" id="PF01558"/>
    </source>
</evidence>
<dbReference type="Pfam" id="PF01558">
    <property type="entry name" value="POR"/>
    <property type="match status" value="1"/>
</dbReference>
<protein>
    <submittedName>
        <fullName evidence="5">2-oxoacid:acceptor oxidoreductase subunit alpha</fullName>
    </submittedName>
</protein>
<comment type="caution">
    <text evidence="5">The sequence shown here is derived from an EMBL/GenBank/DDBJ whole genome shotgun (WGS) entry which is preliminary data.</text>
</comment>
<accession>A0ABT2UL89</accession>
<dbReference type="Gene3D" id="3.40.50.920">
    <property type="match status" value="1"/>
</dbReference>
<dbReference type="SUPFAM" id="SSF53323">
    <property type="entry name" value="Pyruvate-ferredoxin oxidoreductase, PFOR, domain III"/>
    <property type="match status" value="1"/>
</dbReference>
<feature type="domain" description="Pyruvate:ferredoxin oxidoreductase core" evidence="4">
    <location>
        <begin position="476"/>
        <end position="563"/>
    </location>
</feature>
<dbReference type="PANTHER" id="PTHR32154:SF20">
    <property type="entry name" value="2-OXOGLUTARATE OXIDOREDUCTASE SUBUNIT KORA"/>
    <property type="match status" value="1"/>
</dbReference>
<dbReference type="InterPro" id="IPR050722">
    <property type="entry name" value="Pyruvate:ferred/Flavod_OxRd"/>
</dbReference>
<dbReference type="SUPFAM" id="SSF52518">
    <property type="entry name" value="Thiamin diphosphate-binding fold (THDP-binding)"/>
    <property type="match status" value="1"/>
</dbReference>
<feature type="domain" description="Pyruvate flavodoxin/ferredoxin oxidoreductase pyrimidine binding" evidence="3">
    <location>
        <begin position="210"/>
        <end position="450"/>
    </location>
</feature>
<evidence type="ECO:0000259" key="3">
    <source>
        <dbReference type="Pfam" id="PF01855"/>
    </source>
</evidence>
<name>A0ABT2UL89_9BACL</name>
<dbReference type="InterPro" id="IPR009014">
    <property type="entry name" value="Transketo_C/PFOR_II"/>
</dbReference>
<reference evidence="5 6" key="1">
    <citation type="submission" date="2022-09" db="EMBL/GenBank/DDBJ databases">
        <authorList>
            <person name="Han X.L."/>
            <person name="Wang Q."/>
            <person name="Lu T."/>
        </authorList>
    </citation>
    <scope>NUCLEOTIDE SEQUENCE [LARGE SCALE GENOMIC DNA]</scope>
    <source>
        <strain evidence="5 6">WQ 127069</strain>
    </source>
</reference>